<dbReference type="PROSITE" id="PS50082">
    <property type="entry name" value="WD_REPEATS_2"/>
    <property type="match status" value="6"/>
</dbReference>
<organism evidence="11 12">
    <name type="scientific">Galdieria yellowstonensis</name>
    <dbReference type="NCBI Taxonomy" id="3028027"/>
    <lineage>
        <taxon>Eukaryota</taxon>
        <taxon>Rhodophyta</taxon>
        <taxon>Bangiophyceae</taxon>
        <taxon>Galdieriales</taxon>
        <taxon>Galdieriaceae</taxon>
        <taxon>Galdieria</taxon>
    </lineage>
</organism>
<evidence type="ECO:0000256" key="8">
    <source>
        <dbReference type="PROSITE-ProRule" id="PRU00221"/>
    </source>
</evidence>
<evidence type="ECO:0000313" key="11">
    <source>
        <dbReference type="EMBL" id="KAK4522996.1"/>
    </source>
</evidence>
<keyword evidence="2 8" id="KW-0853">WD repeat</keyword>
<feature type="repeat" description="WD" evidence="8">
    <location>
        <begin position="385"/>
        <end position="426"/>
    </location>
</feature>
<comment type="similarity">
    <text evidence="6">Belongs to the WD repeat SMU1 family.</text>
</comment>
<evidence type="ECO:0000256" key="9">
    <source>
        <dbReference type="SAM" id="MobiDB-lite"/>
    </source>
</evidence>
<dbReference type="InterPro" id="IPR006595">
    <property type="entry name" value="CTLH_C"/>
</dbReference>
<evidence type="ECO:0000256" key="2">
    <source>
        <dbReference type="ARBA" id="ARBA00022574"/>
    </source>
</evidence>
<dbReference type="GO" id="GO:0000398">
    <property type="term" value="P:mRNA splicing, via spliceosome"/>
    <property type="evidence" value="ECO:0007669"/>
    <property type="project" value="InterPro"/>
</dbReference>
<dbReference type="InterPro" id="IPR054080">
    <property type="entry name" value="TPR1-like_2nd"/>
</dbReference>
<feature type="repeat" description="WD" evidence="8">
    <location>
        <begin position="469"/>
        <end position="510"/>
    </location>
</feature>
<dbReference type="InterPro" id="IPR036322">
    <property type="entry name" value="WD40_repeat_dom_sf"/>
</dbReference>
<keyword evidence="12" id="KW-1185">Reference proteome</keyword>
<dbReference type="GO" id="GO:0016607">
    <property type="term" value="C:nuclear speck"/>
    <property type="evidence" value="ECO:0007669"/>
    <property type="project" value="UniProtKB-SubCell"/>
</dbReference>
<dbReference type="InterPro" id="IPR020472">
    <property type="entry name" value="WD40_PAC1"/>
</dbReference>
<dbReference type="PROSITE" id="PS00678">
    <property type="entry name" value="WD_REPEATS_1"/>
    <property type="match status" value="3"/>
</dbReference>
<keyword evidence="5" id="KW-0508">mRNA splicing</keyword>
<evidence type="ECO:0000256" key="1">
    <source>
        <dbReference type="ARBA" id="ARBA00004324"/>
    </source>
</evidence>
<dbReference type="PROSITE" id="PS50897">
    <property type="entry name" value="CTLH"/>
    <property type="match status" value="1"/>
</dbReference>
<comment type="caution">
    <text evidence="11">The sequence shown here is derived from an EMBL/GenBank/DDBJ whole genome shotgun (WGS) entry which is preliminary data.</text>
</comment>
<dbReference type="PRINTS" id="PR00320">
    <property type="entry name" value="GPROTEINBRPT"/>
</dbReference>
<evidence type="ECO:0000313" key="12">
    <source>
        <dbReference type="Proteomes" id="UP001300502"/>
    </source>
</evidence>
<dbReference type="InterPro" id="IPR015943">
    <property type="entry name" value="WD40/YVTN_repeat-like_dom_sf"/>
</dbReference>
<evidence type="ECO:0000256" key="4">
    <source>
        <dbReference type="ARBA" id="ARBA00022737"/>
    </source>
</evidence>
<feature type="domain" description="CTLH" evidence="10">
    <location>
        <begin position="126"/>
        <end position="175"/>
    </location>
</feature>
<dbReference type="InterPro" id="IPR001680">
    <property type="entry name" value="WD40_rpt"/>
</dbReference>
<evidence type="ECO:0000256" key="5">
    <source>
        <dbReference type="ARBA" id="ARBA00023187"/>
    </source>
</evidence>
<dbReference type="AlphaFoldDB" id="A0AAV9I7E9"/>
<evidence type="ECO:0000256" key="7">
    <source>
        <dbReference type="ARBA" id="ARBA00026184"/>
    </source>
</evidence>
<feature type="repeat" description="WD" evidence="8">
    <location>
        <begin position="524"/>
        <end position="555"/>
    </location>
</feature>
<dbReference type="PANTHER" id="PTHR22848">
    <property type="entry name" value="WD40 REPEAT PROTEIN"/>
    <property type="match status" value="1"/>
</dbReference>
<dbReference type="Pfam" id="PF21889">
    <property type="entry name" value="TPR1-like_2nd"/>
    <property type="match status" value="1"/>
</dbReference>
<reference evidence="11 12" key="1">
    <citation type="submission" date="2022-07" db="EMBL/GenBank/DDBJ databases">
        <title>Genome-wide signatures of adaptation to extreme environments.</title>
        <authorList>
            <person name="Cho C.H."/>
            <person name="Yoon H.S."/>
        </authorList>
    </citation>
    <scope>NUCLEOTIDE SEQUENCE [LARGE SCALE GENOMIC DNA]</scope>
    <source>
        <strain evidence="11 12">108.79 E11</strain>
    </source>
</reference>
<comment type="subcellular location">
    <subcellularLocation>
        <location evidence="1">Nucleus speckle</location>
    </subcellularLocation>
</comment>
<accession>A0AAV9I7E9</accession>
<dbReference type="EMBL" id="JANCYU010000010">
    <property type="protein sequence ID" value="KAK4522996.1"/>
    <property type="molecule type" value="Genomic_DNA"/>
</dbReference>
<evidence type="ECO:0000256" key="3">
    <source>
        <dbReference type="ARBA" id="ARBA00022664"/>
    </source>
</evidence>
<dbReference type="PROSITE" id="PS50896">
    <property type="entry name" value="LISH"/>
    <property type="match status" value="1"/>
</dbReference>
<dbReference type="CDD" id="cd00200">
    <property type="entry name" value="WD40"/>
    <property type="match status" value="1"/>
</dbReference>
<dbReference type="InterPro" id="IPR019775">
    <property type="entry name" value="WD40_repeat_CS"/>
</dbReference>
<feature type="repeat" description="WD" evidence="8">
    <location>
        <begin position="427"/>
        <end position="468"/>
    </location>
</feature>
<dbReference type="Pfam" id="PF00400">
    <property type="entry name" value="WD40"/>
    <property type="match status" value="7"/>
</dbReference>
<feature type="region of interest" description="Disordered" evidence="9">
    <location>
        <begin position="1"/>
        <end position="44"/>
    </location>
</feature>
<keyword evidence="4" id="KW-0677">Repeat</keyword>
<dbReference type="InterPro" id="IPR006594">
    <property type="entry name" value="LisH"/>
</dbReference>
<name>A0AAV9I7E9_9RHOD</name>
<dbReference type="PROSITE" id="PS50294">
    <property type="entry name" value="WD_REPEATS_REGION"/>
    <property type="match status" value="5"/>
</dbReference>
<sequence length="610" mass="69651">MSQNVFQVSYNQDSTEHMETSDTVRNHEPRENLQQSSFREQQNEKSRLDIIYERSKDVIPVGKQSRSVPWHYEQIIDPNDRRLKQDIIRLIVQYLQEEDYLYSAAALQDEANVKQKDVLAQQAHLQRVTTAILEGDWAEVEKLCSQATFKNLKSFLYEVYKQQYLELVDRQEYQKAFVLLQKRLKSLEGYAQRMEEFHDLCYLLTCKSVNEAKSFRDWNGIMAGREALVEHFSRLLDFEVTDTSAPVQVPPSRLVQLLQQAVAYQVEFSRYHPKAPPRVKTLLEDYHCFVLPNRERQCFVGHKSNVKCVKFVGENGAHLVSGSSDNTLIYWDTETGEQLATFIGHTSRIWDVDVTRGGGFIASASGDGTVRIWDVKSDLRSKSIIHGHVRDVYTVSYHPRENHLVTGGYDKSLRLVDVRTGQTIKTFTGHDASISKAVFNPHGNLILSGSKDSTIKFWDVISGVCIKTLSSHLGEVTSVETNASGSLLLSSSKDNSNRLWDLRMARPIRRFKGHQNTSKNFIRVGFGTNEELVVGGSEDGFVYIWDIETSNLVQKLGPCVGPVYSAQWNNRQSLLASCGHDGIVRTWWFDPSVPLTEEEKVHERSEYLSL</sequence>
<dbReference type="SMART" id="SM00668">
    <property type="entry name" value="CTLH"/>
    <property type="match status" value="1"/>
</dbReference>
<dbReference type="InterPro" id="IPR045184">
    <property type="entry name" value="SMU1"/>
</dbReference>
<keyword evidence="3" id="KW-0507">mRNA processing</keyword>
<feature type="repeat" description="WD" evidence="8">
    <location>
        <begin position="299"/>
        <end position="341"/>
    </location>
</feature>
<dbReference type="Proteomes" id="UP001300502">
    <property type="component" value="Unassembled WGS sequence"/>
</dbReference>
<evidence type="ECO:0000259" key="10">
    <source>
        <dbReference type="PROSITE" id="PS50897"/>
    </source>
</evidence>
<feature type="compositionally biased region" description="Basic and acidic residues" evidence="9">
    <location>
        <begin position="14"/>
        <end position="31"/>
    </location>
</feature>
<evidence type="ECO:0000256" key="6">
    <source>
        <dbReference type="ARBA" id="ARBA00025801"/>
    </source>
</evidence>
<dbReference type="SUPFAM" id="SSF50978">
    <property type="entry name" value="WD40 repeat-like"/>
    <property type="match status" value="1"/>
</dbReference>
<proteinExistence type="inferred from homology"/>
<dbReference type="SMART" id="SM00320">
    <property type="entry name" value="WD40"/>
    <property type="match status" value="7"/>
</dbReference>
<feature type="repeat" description="WD" evidence="8">
    <location>
        <begin position="342"/>
        <end position="383"/>
    </location>
</feature>
<protein>
    <recommendedName>
        <fullName evidence="7">WD40 repeat-containing protein SMU1</fullName>
    </recommendedName>
</protein>
<dbReference type="SMART" id="SM00667">
    <property type="entry name" value="LisH"/>
    <property type="match status" value="1"/>
</dbReference>
<dbReference type="Gene3D" id="2.130.10.10">
    <property type="entry name" value="YVTN repeat-like/Quinoprotein amine dehydrogenase"/>
    <property type="match status" value="3"/>
</dbReference>
<feature type="compositionally biased region" description="Polar residues" evidence="9">
    <location>
        <begin position="1"/>
        <end position="13"/>
    </location>
</feature>
<gene>
    <name evidence="11" type="ORF">GAYE_PCTG33G0886</name>
</gene>